<name>A0ABP6RLA8_9PSEU</name>
<proteinExistence type="predicted"/>
<evidence type="ECO:0000313" key="2">
    <source>
        <dbReference type="Proteomes" id="UP001500483"/>
    </source>
</evidence>
<protein>
    <submittedName>
        <fullName evidence="1">Uncharacterized protein</fullName>
    </submittedName>
</protein>
<dbReference type="EMBL" id="BAAAYK010000038">
    <property type="protein sequence ID" value="GAA3355717.1"/>
    <property type="molecule type" value="Genomic_DNA"/>
</dbReference>
<reference evidence="2" key="1">
    <citation type="journal article" date="2019" name="Int. J. Syst. Evol. Microbiol.">
        <title>The Global Catalogue of Microorganisms (GCM) 10K type strain sequencing project: providing services to taxonomists for standard genome sequencing and annotation.</title>
        <authorList>
            <consortium name="The Broad Institute Genomics Platform"/>
            <consortium name="The Broad Institute Genome Sequencing Center for Infectious Disease"/>
            <person name="Wu L."/>
            <person name="Ma J."/>
        </authorList>
    </citation>
    <scope>NUCLEOTIDE SEQUENCE [LARGE SCALE GENOMIC DNA]</scope>
    <source>
        <strain evidence="2">JCM 9687</strain>
    </source>
</reference>
<accession>A0ABP6RLA8</accession>
<dbReference type="Proteomes" id="UP001500483">
    <property type="component" value="Unassembled WGS sequence"/>
</dbReference>
<organism evidence="1 2">
    <name type="scientific">Saccharopolyspora gregorii</name>
    <dbReference type="NCBI Taxonomy" id="33914"/>
    <lineage>
        <taxon>Bacteria</taxon>
        <taxon>Bacillati</taxon>
        <taxon>Actinomycetota</taxon>
        <taxon>Actinomycetes</taxon>
        <taxon>Pseudonocardiales</taxon>
        <taxon>Pseudonocardiaceae</taxon>
        <taxon>Saccharopolyspora</taxon>
    </lineage>
</organism>
<keyword evidence="2" id="KW-1185">Reference proteome</keyword>
<gene>
    <name evidence="1" type="ORF">GCM10020366_16940</name>
</gene>
<sequence length="59" mass="6560">MIFSVARVTPNRLRRAEEMGAEGGTGDPVELLERVAAVARRLREHRPVPPVRPSEVDLV</sequence>
<dbReference type="RefSeq" id="WP_258347815.1">
    <property type="nucleotide sequence ID" value="NZ_BAAAYK010000038.1"/>
</dbReference>
<evidence type="ECO:0000313" key="1">
    <source>
        <dbReference type="EMBL" id="GAA3355717.1"/>
    </source>
</evidence>
<comment type="caution">
    <text evidence="1">The sequence shown here is derived from an EMBL/GenBank/DDBJ whole genome shotgun (WGS) entry which is preliminary data.</text>
</comment>